<sequence>MPRPVSPCSFVVSLFSSLGSISTSSRTFKFLTNRKQLIVLCWMSSLSLMAWILLVEDLSFRNEISLYFVFSVSCDYGGTVGDGEVIAEVKGVFLKEGDVEKDLRSEAGGGILSSSVEDRWQCAPPTGARWWQQSK</sequence>
<proteinExistence type="predicted"/>
<dbReference type="Proteomes" id="UP001386955">
    <property type="component" value="Unassembled WGS sequence"/>
</dbReference>
<accession>A0AAN9SHF7</accession>
<feature type="transmembrane region" description="Helical" evidence="1">
    <location>
        <begin position="37"/>
        <end position="55"/>
    </location>
</feature>
<keyword evidence="1" id="KW-1133">Transmembrane helix</keyword>
<dbReference type="AlphaFoldDB" id="A0AAN9SHF7"/>
<dbReference type="EMBL" id="JAYMYS010000004">
    <property type="protein sequence ID" value="KAK7396768.1"/>
    <property type="molecule type" value="Genomic_DNA"/>
</dbReference>
<organism evidence="2 3">
    <name type="scientific">Psophocarpus tetragonolobus</name>
    <name type="common">Winged bean</name>
    <name type="synonym">Dolichos tetragonolobus</name>
    <dbReference type="NCBI Taxonomy" id="3891"/>
    <lineage>
        <taxon>Eukaryota</taxon>
        <taxon>Viridiplantae</taxon>
        <taxon>Streptophyta</taxon>
        <taxon>Embryophyta</taxon>
        <taxon>Tracheophyta</taxon>
        <taxon>Spermatophyta</taxon>
        <taxon>Magnoliopsida</taxon>
        <taxon>eudicotyledons</taxon>
        <taxon>Gunneridae</taxon>
        <taxon>Pentapetalae</taxon>
        <taxon>rosids</taxon>
        <taxon>fabids</taxon>
        <taxon>Fabales</taxon>
        <taxon>Fabaceae</taxon>
        <taxon>Papilionoideae</taxon>
        <taxon>50 kb inversion clade</taxon>
        <taxon>NPAAA clade</taxon>
        <taxon>indigoferoid/millettioid clade</taxon>
        <taxon>Phaseoleae</taxon>
        <taxon>Psophocarpus</taxon>
    </lineage>
</organism>
<evidence type="ECO:0000313" key="2">
    <source>
        <dbReference type="EMBL" id="KAK7396768.1"/>
    </source>
</evidence>
<gene>
    <name evidence="2" type="ORF">VNO78_17926</name>
</gene>
<name>A0AAN9SHF7_PSOTE</name>
<keyword evidence="1" id="KW-0472">Membrane</keyword>
<comment type="caution">
    <text evidence="2">The sequence shown here is derived from an EMBL/GenBank/DDBJ whole genome shotgun (WGS) entry which is preliminary data.</text>
</comment>
<protein>
    <submittedName>
        <fullName evidence="2">Uncharacterized protein</fullName>
    </submittedName>
</protein>
<keyword evidence="1" id="KW-0812">Transmembrane</keyword>
<reference evidence="2 3" key="1">
    <citation type="submission" date="2024-01" db="EMBL/GenBank/DDBJ databases">
        <title>The genomes of 5 underutilized Papilionoideae crops provide insights into root nodulation and disease resistanc.</title>
        <authorList>
            <person name="Jiang F."/>
        </authorList>
    </citation>
    <scope>NUCLEOTIDE SEQUENCE [LARGE SCALE GENOMIC DNA]</scope>
    <source>
        <strain evidence="2">DUOXIRENSHENG_FW03</strain>
        <tissue evidence="2">Leaves</tissue>
    </source>
</reference>
<evidence type="ECO:0000256" key="1">
    <source>
        <dbReference type="SAM" id="Phobius"/>
    </source>
</evidence>
<keyword evidence="3" id="KW-1185">Reference proteome</keyword>
<evidence type="ECO:0000313" key="3">
    <source>
        <dbReference type="Proteomes" id="UP001386955"/>
    </source>
</evidence>